<dbReference type="FunFam" id="3.30.559.10:FF:000023">
    <property type="entry name" value="Non-ribosomal peptide synthetase"/>
    <property type="match status" value="1"/>
</dbReference>
<dbReference type="CDD" id="cd19535">
    <property type="entry name" value="Cyc_NRPS"/>
    <property type="match status" value="1"/>
</dbReference>
<dbReference type="InterPro" id="IPR020845">
    <property type="entry name" value="AMP-binding_CS"/>
</dbReference>
<dbReference type="PROSITE" id="PS00455">
    <property type="entry name" value="AMP_BINDING"/>
    <property type="match status" value="1"/>
</dbReference>
<dbReference type="InterPro" id="IPR006162">
    <property type="entry name" value="Ppantetheine_attach_site"/>
</dbReference>
<dbReference type="GO" id="GO:0000036">
    <property type="term" value="F:acyl carrier activity"/>
    <property type="evidence" value="ECO:0007669"/>
    <property type="project" value="TreeGrafter"/>
</dbReference>
<reference evidence="10 11" key="1">
    <citation type="submission" date="2020-01" db="EMBL/GenBank/DDBJ databases">
        <title>Genetics and antimicrobial susceptibilities of Nocardia species isolated from the soil; a comparison with species isolated from humans.</title>
        <authorList>
            <person name="Carrasco G."/>
            <person name="Monzon S."/>
            <person name="Sansegundo M."/>
            <person name="Garcia E."/>
            <person name="Garrido N."/>
            <person name="Medina M.J."/>
            <person name="Villalon P."/>
            <person name="Ramirez-Arocha A.C."/>
            <person name="Jimenez P."/>
            <person name="Cuesta I."/>
            <person name="Valdezate S."/>
        </authorList>
    </citation>
    <scope>NUCLEOTIDE SEQUENCE [LARGE SCALE GENOMIC DNA]</scope>
    <source>
        <strain evidence="10 11">CNM20110626</strain>
    </source>
</reference>
<dbReference type="SUPFAM" id="SSF47336">
    <property type="entry name" value="ACP-like"/>
    <property type="match status" value="2"/>
</dbReference>
<evidence type="ECO:0000256" key="6">
    <source>
        <dbReference type="ARBA" id="ARBA00022553"/>
    </source>
</evidence>
<feature type="domain" description="Carrier" evidence="9">
    <location>
        <begin position="1039"/>
        <end position="1115"/>
    </location>
</feature>
<dbReference type="PROSITE" id="PS00012">
    <property type="entry name" value="PHOSPHOPANTETHEINE"/>
    <property type="match status" value="1"/>
</dbReference>
<dbReference type="GO" id="GO:0031177">
    <property type="term" value="F:phosphopantetheine binding"/>
    <property type="evidence" value="ECO:0007669"/>
    <property type="project" value="TreeGrafter"/>
</dbReference>
<dbReference type="InterPro" id="IPR057737">
    <property type="entry name" value="Condensation_MtbB-like"/>
</dbReference>
<accession>A0A6P1CKX7</accession>
<gene>
    <name evidence="10" type="ORF">GV791_11915</name>
</gene>
<dbReference type="InterPro" id="IPR025110">
    <property type="entry name" value="AMP-bd_C"/>
</dbReference>
<dbReference type="SUPFAM" id="SSF56801">
    <property type="entry name" value="Acetyl-CoA synthetase-like"/>
    <property type="match status" value="1"/>
</dbReference>
<keyword evidence="7" id="KW-0436">Ligase</keyword>
<evidence type="ECO:0000313" key="11">
    <source>
        <dbReference type="Proteomes" id="UP000471166"/>
    </source>
</evidence>
<dbReference type="SUPFAM" id="SSF52777">
    <property type="entry name" value="CoA-dependent acyltransferases"/>
    <property type="match status" value="2"/>
</dbReference>
<dbReference type="Pfam" id="PF00501">
    <property type="entry name" value="AMP-binding"/>
    <property type="match status" value="1"/>
</dbReference>
<protein>
    <recommendedName>
        <fullName evidence="4">Phenyloxazoline synthase MbtB</fullName>
    </recommendedName>
    <alternativeName>
        <fullName evidence="8">Mycobactin synthetase protein B</fullName>
    </alternativeName>
</protein>
<evidence type="ECO:0000259" key="9">
    <source>
        <dbReference type="PROSITE" id="PS50075"/>
    </source>
</evidence>
<dbReference type="PROSITE" id="PS50075">
    <property type="entry name" value="CARRIER"/>
    <property type="match status" value="2"/>
</dbReference>
<dbReference type="Pfam" id="PF00668">
    <property type="entry name" value="Condensation"/>
    <property type="match status" value="1"/>
</dbReference>
<dbReference type="Gene3D" id="3.40.50.12780">
    <property type="entry name" value="N-terminal domain of ligase-like"/>
    <property type="match status" value="1"/>
</dbReference>
<dbReference type="Gene3D" id="3.30.559.30">
    <property type="entry name" value="Nonribosomal peptide synthetase, condensation domain"/>
    <property type="match status" value="1"/>
</dbReference>
<evidence type="ECO:0000256" key="3">
    <source>
        <dbReference type="ARBA" id="ARBA00007380"/>
    </source>
</evidence>
<dbReference type="InterPro" id="IPR010071">
    <property type="entry name" value="AA_adenyl_dom"/>
</dbReference>
<dbReference type="InterPro" id="IPR009081">
    <property type="entry name" value="PP-bd_ACP"/>
</dbReference>
<dbReference type="NCBIfam" id="TIGR01733">
    <property type="entry name" value="AA-adenyl-dom"/>
    <property type="match status" value="1"/>
</dbReference>
<organism evidence="10 11">
    <name type="scientific">Nocardia cyriacigeorgica</name>
    <dbReference type="NCBI Taxonomy" id="135487"/>
    <lineage>
        <taxon>Bacteria</taxon>
        <taxon>Bacillati</taxon>
        <taxon>Actinomycetota</taxon>
        <taxon>Actinomycetes</taxon>
        <taxon>Mycobacteriales</taxon>
        <taxon>Nocardiaceae</taxon>
        <taxon>Nocardia</taxon>
    </lineage>
</organism>
<feature type="domain" description="Carrier" evidence="9">
    <location>
        <begin position="1"/>
        <end position="74"/>
    </location>
</feature>
<dbReference type="InterPro" id="IPR036736">
    <property type="entry name" value="ACP-like_sf"/>
</dbReference>
<sequence>MLDKAEVREIVAAAIGVPPESVGYDDDLVSLGMHSMMLMQLSAKWRKRGYEVRSSELALEPTIEAWTRMLGGGTAPAPEPAPQPAATPVDASAEFGLATMQHAYWMGRRQDQRLGGVAAHLYVEFDGAGVQADRLERAVARLVRRHDQLRAQFLDSGTQRVLPEPPQIFRVVDLSAHADAEVELERLRQDKSHQRMDVERGQVIDITVTLLPGGKHRLHLDVDMLAADAQSYRRILDDLAALYESDADDLAPIGFTFREYLAEKQRSAPDNSEDEKWWENRILDFPDIPSLPVVPESERADPSRSIRLHHWFDADAKARLHRNAHGNGVTPAVALATVFAEAIARWSAQQRFLLNVPLFAREQLHDDIDNVVGDFTNSVLVDVDAREPESMLARAKRLQKELHTCAAHADYEGLDVLRDLGRMRGGPVTPSVVFTSGLDLGELFAERVTRVFGEPVWILSQGPQVDLDAQVAELNGGLLVNWDIRRDALPEGVAEAMFERFRNTLDALVEPDADWNAELAIELPESQRAVRDSVNNTTADLGKRNLHDAFFAHAERAPRREALRWRDGSATYGELAAQALSVAAALTEAGVRPGDTVAVIVPKGHRQIPAVLGVLAAGATYLPIGTGQPKARRERILERGGVRVALIDDVIELPADVTGVDLGSALTAAPLAAPHSAAPDSVAYVLFTSGSTGEPKGVEVGHRAATNTIDAIAAHFDLGSDDATIGLSSLEFDLSVFDIFSPLSLGGALVCVDTETERDAEAWARLIADRGVTVLNCAPGLITMLLDTATAEQLRSLRVVITGGDRVKAELGHRLRKQVPGLRFAGLGGTTETAIHSTVCEVTDAFPADWANVPYGTPLANVQLRVVNQRGEDCPDWVVGELWIGGVSVADGYRGDPDRTAQRFVEHDGVRWYRTGDLARYLPDGTVDFLGRADHQVKIRGYRVELGEVESALAALPGVREAVALATDSGRLVAAVHAEGVSAESIEQQLRDLLPAHMIPEVIRVLEDIPLTANGKLDRAAIRRLLSSDDPGARDTYVPPATELEAAVEYITAQVLGIERIGVDTDFFDVGGNSILATTLTAKIRGLLGVEGFGVTGVLEGRTVRGITEHLQATETTPGRLDQVARILLELAQVSVPEPAPAR</sequence>
<evidence type="ECO:0000256" key="8">
    <source>
        <dbReference type="ARBA" id="ARBA00033440"/>
    </source>
</evidence>
<keyword evidence="6" id="KW-0597">Phosphoprotein</keyword>
<dbReference type="Pfam" id="PF13193">
    <property type="entry name" value="AMP-binding_C"/>
    <property type="match status" value="1"/>
</dbReference>
<comment type="similarity">
    <text evidence="3">Belongs to the ATP-dependent AMP-binding enzyme family. MbtB subfamily.</text>
</comment>
<dbReference type="InterPro" id="IPR001242">
    <property type="entry name" value="Condensation_dom"/>
</dbReference>
<dbReference type="GO" id="GO:0005737">
    <property type="term" value="C:cytoplasm"/>
    <property type="evidence" value="ECO:0007669"/>
    <property type="project" value="TreeGrafter"/>
</dbReference>
<keyword evidence="5" id="KW-0596">Phosphopantetheine</keyword>
<proteinExistence type="inferred from homology"/>
<evidence type="ECO:0000256" key="5">
    <source>
        <dbReference type="ARBA" id="ARBA00022450"/>
    </source>
</evidence>
<dbReference type="InterPro" id="IPR045851">
    <property type="entry name" value="AMP-bd_C_sf"/>
</dbReference>
<dbReference type="FunFam" id="3.30.559.30:FF:000006">
    <property type="entry name" value="Yersiniabactin polyketide/non-ribosomal peptide synthetase"/>
    <property type="match status" value="1"/>
</dbReference>
<dbReference type="Gene3D" id="3.30.300.30">
    <property type="match status" value="1"/>
</dbReference>
<dbReference type="PANTHER" id="PTHR45527">
    <property type="entry name" value="NONRIBOSOMAL PEPTIDE SYNTHETASE"/>
    <property type="match status" value="1"/>
</dbReference>
<dbReference type="Gene3D" id="3.30.559.10">
    <property type="entry name" value="Chloramphenicol acetyltransferase-like domain"/>
    <property type="match status" value="1"/>
</dbReference>
<evidence type="ECO:0000256" key="7">
    <source>
        <dbReference type="ARBA" id="ARBA00022598"/>
    </source>
</evidence>
<dbReference type="InterPro" id="IPR000873">
    <property type="entry name" value="AMP-dep_synth/lig_dom"/>
</dbReference>
<dbReference type="PANTHER" id="PTHR45527:SF10">
    <property type="entry name" value="PYOCHELIN SYNTHASE PCHF"/>
    <property type="match status" value="1"/>
</dbReference>
<evidence type="ECO:0000256" key="1">
    <source>
        <dbReference type="ARBA" id="ARBA00001957"/>
    </source>
</evidence>
<comment type="caution">
    <text evidence="10">The sequence shown here is derived from an EMBL/GenBank/DDBJ whole genome shotgun (WGS) entry which is preliminary data.</text>
</comment>
<comment type="pathway">
    <text evidence="2">Siderophore biosynthesis; mycobactin biosynthesis.</text>
</comment>
<name>A0A6P1CKX7_9NOCA</name>
<dbReference type="UniPathway" id="UPA00011"/>
<evidence type="ECO:0000313" key="10">
    <source>
        <dbReference type="EMBL" id="NEW33259.1"/>
    </source>
</evidence>
<dbReference type="RefSeq" id="WP_163844391.1">
    <property type="nucleotide sequence ID" value="NZ_JAAGVB010000015.1"/>
</dbReference>
<dbReference type="GO" id="GO:0044550">
    <property type="term" value="P:secondary metabolite biosynthetic process"/>
    <property type="evidence" value="ECO:0007669"/>
    <property type="project" value="TreeGrafter"/>
</dbReference>
<dbReference type="AlphaFoldDB" id="A0A6P1CKX7"/>
<evidence type="ECO:0000256" key="2">
    <source>
        <dbReference type="ARBA" id="ARBA00005102"/>
    </source>
</evidence>
<dbReference type="InterPro" id="IPR042099">
    <property type="entry name" value="ANL_N_sf"/>
</dbReference>
<dbReference type="Pfam" id="PF00550">
    <property type="entry name" value="PP-binding"/>
    <property type="match status" value="2"/>
</dbReference>
<comment type="cofactor">
    <cofactor evidence="1">
        <name>pantetheine 4'-phosphate</name>
        <dbReference type="ChEBI" id="CHEBI:47942"/>
    </cofactor>
</comment>
<evidence type="ECO:0000256" key="4">
    <source>
        <dbReference type="ARBA" id="ARBA00016743"/>
    </source>
</evidence>
<dbReference type="Proteomes" id="UP000471166">
    <property type="component" value="Unassembled WGS sequence"/>
</dbReference>
<dbReference type="EMBL" id="JAAGVB010000015">
    <property type="protein sequence ID" value="NEW33259.1"/>
    <property type="molecule type" value="Genomic_DNA"/>
</dbReference>
<dbReference type="Gene3D" id="1.10.1200.10">
    <property type="entry name" value="ACP-like"/>
    <property type="match status" value="2"/>
</dbReference>
<dbReference type="GO" id="GO:0043041">
    <property type="term" value="P:amino acid activation for nonribosomal peptide biosynthetic process"/>
    <property type="evidence" value="ECO:0007669"/>
    <property type="project" value="TreeGrafter"/>
</dbReference>
<dbReference type="FunFam" id="3.40.50.12780:FF:000012">
    <property type="entry name" value="Non-ribosomal peptide synthetase"/>
    <property type="match status" value="1"/>
</dbReference>
<dbReference type="GO" id="GO:0016874">
    <property type="term" value="F:ligase activity"/>
    <property type="evidence" value="ECO:0007669"/>
    <property type="project" value="UniProtKB-KW"/>
</dbReference>
<dbReference type="InterPro" id="IPR023213">
    <property type="entry name" value="CAT-like_dom_sf"/>
</dbReference>